<dbReference type="EMBL" id="BMAT01003652">
    <property type="protein sequence ID" value="GFR59737.1"/>
    <property type="molecule type" value="Genomic_DNA"/>
</dbReference>
<evidence type="ECO:0000256" key="1">
    <source>
        <dbReference type="SAM" id="MobiDB-lite"/>
    </source>
</evidence>
<proteinExistence type="predicted"/>
<dbReference type="AlphaFoldDB" id="A0AAV4EFA8"/>
<sequence>MVAHLETWELLKRSKSSCRVHGHTANAGGDFLLGYDVTFLDGIVTDLFRGRLGLTHFDPQTIDVAHRIGPFKKEYDRAVIVRFITHRAANEVLAKRRALKGSGITIAEDLTPTNAAKFPKFREIKSVQRAWTKRGEIYVKREDGLVLKVGPRDTVEDITKRLLTQTRSTHQKQNKHSAILQHAQPDKPKTQTHTGGTSTRKDREKSRSPANVTNYSATTYTPEPTASVVCPLASTPCERVDSPTQELDHINVTPVQKRLISMAGALNEEGCRKND</sequence>
<evidence type="ECO:0000313" key="2">
    <source>
        <dbReference type="EMBL" id="GFR59737.1"/>
    </source>
</evidence>
<feature type="region of interest" description="Disordered" evidence="1">
    <location>
        <begin position="163"/>
        <end position="222"/>
    </location>
</feature>
<organism evidence="2 3">
    <name type="scientific">Elysia marginata</name>
    <dbReference type="NCBI Taxonomy" id="1093978"/>
    <lineage>
        <taxon>Eukaryota</taxon>
        <taxon>Metazoa</taxon>
        <taxon>Spiralia</taxon>
        <taxon>Lophotrochozoa</taxon>
        <taxon>Mollusca</taxon>
        <taxon>Gastropoda</taxon>
        <taxon>Heterobranchia</taxon>
        <taxon>Euthyneura</taxon>
        <taxon>Panpulmonata</taxon>
        <taxon>Sacoglossa</taxon>
        <taxon>Placobranchoidea</taxon>
        <taxon>Plakobranchidae</taxon>
        <taxon>Elysia</taxon>
    </lineage>
</organism>
<gene>
    <name evidence="2" type="ORF">ElyMa_001802500</name>
</gene>
<accession>A0AAV4EFA8</accession>
<protein>
    <submittedName>
        <fullName evidence="2">LINE-1 type transposase domain-containing protein 1</fullName>
    </submittedName>
</protein>
<feature type="compositionally biased region" description="Polar residues" evidence="1">
    <location>
        <begin position="208"/>
        <end position="222"/>
    </location>
</feature>
<dbReference type="Proteomes" id="UP000762676">
    <property type="component" value="Unassembled WGS sequence"/>
</dbReference>
<comment type="caution">
    <text evidence="2">The sequence shown here is derived from an EMBL/GenBank/DDBJ whole genome shotgun (WGS) entry which is preliminary data.</text>
</comment>
<evidence type="ECO:0000313" key="3">
    <source>
        <dbReference type="Proteomes" id="UP000762676"/>
    </source>
</evidence>
<reference evidence="2 3" key="1">
    <citation type="journal article" date="2021" name="Elife">
        <title>Chloroplast acquisition without the gene transfer in kleptoplastic sea slugs, Plakobranchus ocellatus.</title>
        <authorList>
            <person name="Maeda T."/>
            <person name="Takahashi S."/>
            <person name="Yoshida T."/>
            <person name="Shimamura S."/>
            <person name="Takaki Y."/>
            <person name="Nagai Y."/>
            <person name="Toyoda A."/>
            <person name="Suzuki Y."/>
            <person name="Arimoto A."/>
            <person name="Ishii H."/>
            <person name="Satoh N."/>
            <person name="Nishiyama T."/>
            <person name="Hasebe M."/>
            <person name="Maruyama T."/>
            <person name="Minagawa J."/>
            <person name="Obokata J."/>
            <person name="Shigenobu S."/>
        </authorList>
    </citation>
    <scope>NUCLEOTIDE SEQUENCE [LARGE SCALE GENOMIC DNA]</scope>
</reference>
<name>A0AAV4EFA8_9GAST</name>
<keyword evidence="3" id="KW-1185">Reference proteome</keyword>